<dbReference type="Gene3D" id="3.40.50.1820">
    <property type="entry name" value="alpha/beta hydrolase"/>
    <property type="match status" value="1"/>
</dbReference>
<feature type="signal peptide" evidence="4">
    <location>
        <begin position="1"/>
        <end position="21"/>
    </location>
</feature>
<reference evidence="5 6" key="1">
    <citation type="submission" date="2019-06" db="EMBL/GenBank/DDBJ databases">
        <authorList>
            <person name="Livingstone P."/>
            <person name="Whitworth D."/>
        </authorList>
    </citation>
    <scope>NUCLEOTIDE SEQUENCE [LARGE SCALE GENOMIC DNA]</scope>
    <source>
        <strain evidence="5 6">AM401</strain>
    </source>
</reference>
<evidence type="ECO:0000256" key="2">
    <source>
        <dbReference type="ARBA" id="ARBA00022729"/>
    </source>
</evidence>
<keyword evidence="2 4" id="KW-0732">Signal</keyword>
<name>A0A540WSX3_9BACT</name>
<dbReference type="PANTHER" id="PTHR11010:SF38">
    <property type="entry name" value="LYSOSOMAL PRO-X CARBOXYPEPTIDASE"/>
    <property type="match status" value="1"/>
</dbReference>
<feature type="chain" id="PRO_5022220824" description="Lipoprotein" evidence="4">
    <location>
        <begin position="22"/>
        <end position="480"/>
    </location>
</feature>
<dbReference type="AlphaFoldDB" id="A0A540WSX3"/>
<dbReference type="Pfam" id="PF05576">
    <property type="entry name" value="Peptidase_S37"/>
    <property type="match status" value="1"/>
</dbReference>
<evidence type="ECO:0000313" key="5">
    <source>
        <dbReference type="EMBL" id="TQF12093.1"/>
    </source>
</evidence>
<evidence type="ECO:0000256" key="1">
    <source>
        <dbReference type="ARBA" id="ARBA00022670"/>
    </source>
</evidence>
<evidence type="ECO:0000256" key="4">
    <source>
        <dbReference type="SAM" id="SignalP"/>
    </source>
</evidence>
<dbReference type="RefSeq" id="WP_141646174.1">
    <property type="nucleotide sequence ID" value="NZ_VIFM01000155.1"/>
</dbReference>
<dbReference type="InterPro" id="IPR008761">
    <property type="entry name" value="Peptidase_S37"/>
</dbReference>
<evidence type="ECO:0000313" key="6">
    <source>
        <dbReference type="Proteomes" id="UP000315369"/>
    </source>
</evidence>
<protein>
    <recommendedName>
        <fullName evidence="7">Lipoprotein</fullName>
    </recommendedName>
</protein>
<evidence type="ECO:0008006" key="7">
    <source>
        <dbReference type="Google" id="ProtNLM"/>
    </source>
</evidence>
<accession>A0A540WSX3</accession>
<dbReference type="InterPro" id="IPR029058">
    <property type="entry name" value="AB_hydrolase_fold"/>
</dbReference>
<proteinExistence type="predicted"/>
<keyword evidence="3" id="KW-0378">Hydrolase</keyword>
<organism evidence="5 6">
    <name type="scientific">Myxococcus llanfairpwllgwyngyllgogerychwyrndrobwllllantysiliogogogochensis</name>
    <dbReference type="NCBI Taxonomy" id="2590453"/>
    <lineage>
        <taxon>Bacteria</taxon>
        <taxon>Pseudomonadati</taxon>
        <taxon>Myxococcota</taxon>
        <taxon>Myxococcia</taxon>
        <taxon>Myxococcales</taxon>
        <taxon>Cystobacterineae</taxon>
        <taxon>Myxococcaceae</taxon>
        <taxon>Myxococcus</taxon>
    </lineage>
</organism>
<dbReference type="GO" id="GO:0006508">
    <property type="term" value="P:proteolysis"/>
    <property type="evidence" value="ECO:0007669"/>
    <property type="project" value="UniProtKB-KW"/>
</dbReference>
<dbReference type="SUPFAM" id="SSF53474">
    <property type="entry name" value="alpha/beta-Hydrolases"/>
    <property type="match status" value="1"/>
</dbReference>
<dbReference type="EMBL" id="VIFM01000155">
    <property type="protein sequence ID" value="TQF12093.1"/>
    <property type="molecule type" value="Genomic_DNA"/>
</dbReference>
<keyword evidence="1" id="KW-0645">Protease</keyword>
<sequence length="480" mass="54364">MKKTGGFRAAWLLFAAVVSQACGGAEPVEPGVVEPPAREVGVLERGAESDDILERLRAMPDVVVASEKVSPFPNTRFFTLWFAQPVDHRAQDGEWFWLRATLLHRSFDAPTVVYGTGYAIRTTPGQSEPTMLLDANQLSVEQRFFSSSRPESADWTKLDIEQTAGDYHRIIQAFKPMYPRRWLTTGASKGGMSAVYHRYFYPDDVDATVAYVAPSLHGLKDKRFVRFLDQVGSEACRARLRDFQQDALRRREELLSVLESYGMEFTLLGMDRALEFAIVESSFYFWMYERESRCDTVPLPGAPANEMLDFVGNVTHMDVSYADSGVLYYAPYYYQSATELGWNRFPTKHLRGLLSYPRQDVPATYLSFPVQVPFSQGLMRDVERWVRQQGERMLFIYGETDPWSAGAFEVRERNDSFRFTAPNTNHEDAFIGLLAAPERAQALSRLYAWMDAKPPPEGVSVLTSTGLEEVAPLVDGRPPL</sequence>
<dbReference type="PANTHER" id="PTHR11010">
    <property type="entry name" value="PROTEASE S28 PRO-X CARBOXYPEPTIDASE-RELATED"/>
    <property type="match status" value="1"/>
</dbReference>
<gene>
    <name evidence="5" type="ORF">FJV41_30885</name>
</gene>
<evidence type="ECO:0000256" key="3">
    <source>
        <dbReference type="ARBA" id="ARBA00022801"/>
    </source>
</evidence>
<comment type="caution">
    <text evidence="5">The sequence shown here is derived from an EMBL/GenBank/DDBJ whole genome shotgun (WGS) entry which is preliminary data.</text>
</comment>
<dbReference type="GO" id="GO:0008239">
    <property type="term" value="F:dipeptidyl-peptidase activity"/>
    <property type="evidence" value="ECO:0007669"/>
    <property type="project" value="TreeGrafter"/>
</dbReference>
<dbReference type="OrthoDB" id="3979391at2"/>
<keyword evidence="6" id="KW-1185">Reference proteome</keyword>
<dbReference type="Proteomes" id="UP000315369">
    <property type="component" value="Unassembled WGS sequence"/>
</dbReference>
<dbReference type="PROSITE" id="PS51257">
    <property type="entry name" value="PROKAR_LIPOPROTEIN"/>
    <property type="match status" value="1"/>
</dbReference>